<dbReference type="EMBL" id="FNRJ01000001">
    <property type="protein sequence ID" value="SEA14400.1"/>
    <property type="molecule type" value="Genomic_DNA"/>
</dbReference>
<evidence type="ECO:0000313" key="9">
    <source>
        <dbReference type="Proteomes" id="UP000242469"/>
    </source>
</evidence>
<organism evidence="8 9">
    <name type="scientific">Marinobacterium iners DSM 11526</name>
    <dbReference type="NCBI Taxonomy" id="1122198"/>
    <lineage>
        <taxon>Bacteria</taxon>
        <taxon>Pseudomonadati</taxon>
        <taxon>Pseudomonadota</taxon>
        <taxon>Gammaproteobacteria</taxon>
        <taxon>Oceanospirillales</taxon>
        <taxon>Oceanospirillaceae</taxon>
        <taxon>Marinobacterium</taxon>
    </lineage>
</organism>
<comment type="function">
    <text evidence="5">An accessory protein needed during the final step in the assembly of 30S ribosomal subunit, possibly for assembly of the head region. Essential for efficient processing of 16S rRNA. May be needed both before and after RbfA during the maturation of 16S rRNA. It has affinity for free ribosomal 30S subunits but not for 70S ribosomes.</text>
</comment>
<gene>
    <name evidence="5" type="primary">rimM</name>
    <name evidence="8" type="ORF">SAMN02745729_101577</name>
</gene>
<dbReference type="RefSeq" id="WP_091822727.1">
    <property type="nucleotide sequence ID" value="NZ_FNRJ01000001.1"/>
</dbReference>
<reference evidence="9" key="1">
    <citation type="submission" date="2016-10" db="EMBL/GenBank/DDBJ databases">
        <authorList>
            <person name="Varghese N."/>
            <person name="Submissions S."/>
        </authorList>
    </citation>
    <scope>NUCLEOTIDE SEQUENCE [LARGE SCALE GENOMIC DNA]</scope>
    <source>
        <strain evidence="9">DSM 11526</strain>
    </source>
</reference>
<proteinExistence type="inferred from homology"/>
<dbReference type="Proteomes" id="UP000242469">
    <property type="component" value="Unassembled WGS sequence"/>
</dbReference>
<keyword evidence="2 5" id="KW-0690">Ribosome biogenesis</keyword>
<comment type="subunit">
    <text evidence="5">Binds ribosomal protein uS19.</text>
</comment>
<dbReference type="PANTHER" id="PTHR33692:SF1">
    <property type="entry name" value="RIBOSOME MATURATION FACTOR RIMM"/>
    <property type="match status" value="1"/>
</dbReference>
<keyword evidence="9" id="KW-1185">Reference proteome</keyword>
<dbReference type="SUPFAM" id="SSF50447">
    <property type="entry name" value="Translation proteins"/>
    <property type="match status" value="1"/>
</dbReference>
<dbReference type="NCBIfam" id="TIGR02273">
    <property type="entry name" value="16S_RimM"/>
    <property type="match status" value="1"/>
</dbReference>
<dbReference type="GO" id="GO:0005840">
    <property type="term" value="C:ribosome"/>
    <property type="evidence" value="ECO:0007669"/>
    <property type="project" value="InterPro"/>
</dbReference>
<dbReference type="InterPro" id="IPR011961">
    <property type="entry name" value="RimM"/>
</dbReference>
<dbReference type="GO" id="GO:0043022">
    <property type="term" value="F:ribosome binding"/>
    <property type="evidence" value="ECO:0007669"/>
    <property type="project" value="InterPro"/>
</dbReference>
<evidence type="ECO:0000256" key="4">
    <source>
        <dbReference type="ARBA" id="ARBA00023186"/>
    </source>
</evidence>
<dbReference type="Pfam" id="PF05239">
    <property type="entry name" value="PRC"/>
    <property type="match status" value="1"/>
</dbReference>
<protein>
    <recommendedName>
        <fullName evidence="5">Ribosome maturation factor RimM</fullName>
    </recommendedName>
</protein>
<dbReference type="InterPro" id="IPR027275">
    <property type="entry name" value="PRC-brl_dom"/>
</dbReference>
<name>A0A1H3YSH3_9GAMM</name>
<dbReference type="SUPFAM" id="SSF50346">
    <property type="entry name" value="PRC-barrel domain"/>
    <property type="match status" value="1"/>
</dbReference>
<keyword evidence="1 5" id="KW-0963">Cytoplasm</keyword>
<dbReference type="Gene3D" id="2.30.30.240">
    <property type="entry name" value="PRC-barrel domain"/>
    <property type="match status" value="1"/>
</dbReference>
<accession>A0A1H3YSH3</accession>
<sequence length="179" mass="20129">MSVNSEKQEGLVVLGRFTAPYGIKGWIKIHSYTEPMENILNYNSWLVESGGQKVPVRLEAGKRHGKGLIAKLAGVNTPEEAKLWHGREIMVPQTELPDLEAGEYYWSQLENLLVYTESGVLLGRVSHLMETGANDVLVVKGTAESIDREQRLIPWLPDQVVKEVDLDSGLMRVDWDPDF</sequence>
<comment type="domain">
    <text evidence="5">The PRC barrel domain binds ribosomal protein uS19.</text>
</comment>
<keyword evidence="4 5" id="KW-0143">Chaperone</keyword>
<evidence type="ECO:0000256" key="2">
    <source>
        <dbReference type="ARBA" id="ARBA00022517"/>
    </source>
</evidence>
<dbReference type="Pfam" id="PF01782">
    <property type="entry name" value="RimM"/>
    <property type="match status" value="1"/>
</dbReference>
<evidence type="ECO:0000256" key="1">
    <source>
        <dbReference type="ARBA" id="ARBA00022490"/>
    </source>
</evidence>
<dbReference type="GO" id="GO:0042274">
    <property type="term" value="P:ribosomal small subunit biogenesis"/>
    <property type="evidence" value="ECO:0007669"/>
    <property type="project" value="UniProtKB-UniRule"/>
</dbReference>
<dbReference type="PANTHER" id="PTHR33692">
    <property type="entry name" value="RIBOSOME MATURATION FACTOR RIMM"/>
    <property type="match status" value="1"/>
</dbReference>
<evidence type="ECO:0000256" key="3">
    <source>
        <dbReference type="ARBA" id="ARBA00022552"/>
    </source>
</evidence>
<dbReference type="InterPro" id="IPR002676">
    <property type="entry name" value="RimM_N"/>
</dbReference>
<dbReference type="Gene3D" id="2.40.30.60">
    <property type="entry name" value="RimM"/>
    <property type="match status" value="1"/>
</dbReference>
<evidence type="ECO:0000259" key="7">
    <source>
        <dbReference type="Pfam" id="PF05239"/>
    </source>
</evidence>
<evidence type="ECO:0000259" key="6">
    <source>
        <dbReference type="Pfam" id="PF01782"/>
    </source>
</evidence>
<dbReference type="GO" id="GO:0006364">
    <property type="term" value="P:rRNA processing"/>
    <property type="evidence" value="ECO:0007669"/>
    <property type="project" value="UniProtKB-UniRule"/>
</dbReference>
<evidence type="ECO:0000256" key="5">
    <source>
        <dbReference type="HAMAP-Rule" id="MF_00014"/>
    </source>
</evidence>
<dbReference type="InterPro" id="IPR036976">
    <property type="entry name" value="RimM_N_sf"/>
</dbReference>
<dbReference type="InterPro" id="IPR009000">
    <property type="entry name" value="Transl_B-barrel_sf"/>
</dbReference>
<dbReference type="OrthoDB" id="9783509at2"/>
<dbReference type="HAMAP" id="MF_00014">
    <property type="entry name" value="Ribosome_mat_RimM"/>
    <property type="match status" value="1"/>
</dbReference>
<feature type="domain" description="PRC-barrel" evidence="7">
    <location>
        <begin position="102"/>
        <end position="174"/>
    </location>
</feature>
<feature type="domain" description="RimM N-terminal" evidence="6">
    <location>
        <begin position="14"/>
        <end position="94"/>
    </location>
</feature>
<dbReference type="InterPro" id="IPR011033">
    <property type="entry name" value="PRC_barrel-like_sf"/>
</dbReference>
<dbReference type="STRING" id="1122198.SAMN02745729_101577"/>
<evidence type="ECO:0000313" key="8">
    <source>
        <dbReference type="EMBL" id="SEA14400.1"/>
    </source>
</evidence>
<dbReference type="GO" id="GO:0005737">
    <property type="term" value="C:cytoplasm"/>
    <property type="evidence" value="ECO:0007669"/>
    <property type="project" value="UniProtKB-SubCell"/>
</dbReference>
<comment type="subcellular location">
    <subcellularLocation>
        <location evidence="5">Cytoplasm</location>
    </subcellularLocation>
</comment>
<dbReference type="AlphaFoldDB" id="A0A1H3YSH3"/>
<keyword evidence="3 5" id="KW-0698">rRNA processing</keyword>
<comment type="similarity">
    <text evidence="5">Belongs to the RimM family.</text>
</comment>